<dbReference type="Gene3D" id="3.60.40.10">
    <property type="entry name" value="PPM-type phosphatase domain"/>
    <property type="match status" value="1"/>
</dbReference>
<protein>
    <recommendedName>
        <fullName evidence="1">PPM-type phosphatase domain-containing protein</fullName>
    </recommendedName>
</protein>
<dbReference type="EMBL" id="JAQLKE010000031">
    <property type="protein sequence ID" value="MDB7085118.1"/>
    <property type="molecule type" value="Genomic_DNA"/>
</dbReference>
<feature type="domain" description="PPM-type phosphatase" evidence="1">
    <location>
        <begin position="6"/>
        <end position="250"/>
    </location>
</feature>
<gene>
    <name evidence="2" type="ORF">PM738_15020</name>
</gene>
<accession>A0AB35IQ21</accession>
<dbReference type="RefSeq" id="WP_009301043.1">
    <property type="nucleotide sequence ID" value="NZ_BAABXX010000002.1"/>
</dbReference>
<evidence type="ECO:0000259" key="1">
    <source>
        <dbReference type="PROSITE" id="PS51746"/>
    </source>
</evidence>
<organism evidence="2 3">
    <name type="scientific">Thomasclavelia ramosa</name>
    <dbReference type="NCBI Taxonomy" id="1547"/>
    <lineage>
        <taxon>Bacteria</taxon>
        <taxon>Bacillati</taxon>
        <taxon>Bacillota</taxon>
        <taxon>Erysipelotrichia</taxon>
        <taxon>Erysipelotrichales</taxon>
        <taxon>Coprobacillaceae</taxon>
        <taxon>Thomasclavelia</taxon>
    </lineage>
</organism>
<name>A0AB35IQ21_9FIRM</name>
<dbReference type="PROSITE" id="PS51746">
    <property type="entry name" value="PPM_2"/>
    <property type="match status" value="1"/>
</dbReference>
<dbReference type="SUPFAM" id="SSF81606">
    <property type="entry name" value="PP2C-like"/>
    <property type="match status" value="1"/>
</dbReference>
<dbReference type="Proteomes" id="UP001211987">
    <property type="component" value="Unassembled WGS sequence"/>
</dbReference>
<evidence type="ECO:0000313" key="2">
    <source>
        <dbReference type="EMBL" id="MDB7085118.1"/>
    </source>
</evidence>
<dbReference type="InterPro" id="IPR036457">
    <property type="entry name" value="PPM-type-like_dom_sf"/>
</dbReference>
<evidence type="ECO:0000313" key="3">
    <source>
        <dbReference type="Proteomes" id="UP001211987"/>
    </source>
</evidence>
<reference evidence="2" key="1">
    <citation type="submission" date="2023-01" db="EMBL/GenBank/DDBJ databases">
        <title>Human gut microbiome strain richness.</title>
        <authorList>
            <person name="Chen-Liaw A."/>
        </authorList>
    </citation>
    <scope>NUCLEOTIDE SEQUENCE</scope>
    <source>
        <strain evidence="2">1001217st2_G6_1001217B_191108</strain>
    </source>
</reference>
<dbReference type="InterPro" id="IPR001932">
    <property type="entry name" value="PPM-type_phosphatase-like_dom"/>
</dbReference>
<dbReference type="AlphaFoldDB" id="A0AB35IQ21"/>
<proteinExistence type="predicted"/>
<sequence length="253" mass="27885">MFNIAAYGRSIANGLENNQDSVLIKEINDFVILVVADGNGADSAGMINTGLLANNLMIDYLTKIIHQMSSINEIANQLNLGMYTISKCFLSINSIDEKFSNVYASQSLVIINKNTLDMCFASIGNTEIHLFRSGELNRMNILQSKAYEMLINKSLLLSDFYNCPERGILTSAYGVFESINVDLRIGKFNPNDIIILTTDGIFTLLNPNDLIKLLGQGESPTPQSGVENILSHISNKNNKLDNAGMICAYIEEI</sequence>
<comment type="caution">
    <text evidence="2">The sequence shown here is derived from an EMBL/GenBank/DDBJ whole genome shotgun (WGS) entry which is preliminary data.</text>
</comment>